<dbReference type="EMBL" id="OBEK01000003">
    <property type="protein sequence ID" value="SNZ14523.1"/>
    <property type="molecule type" value="Genomic_DNA"/>
</dbReference>
<evidence type="ECO:0000259" key="1">
    <source>
        <dbReference type="SMART" id="SM00849"/>
    </source>
</evidence>
<dbReference type="PANTHER" id="PTHR47619:SF1">
    <property type="entry name" value="EXODEOXYRIBONUCLEASE WALJ"/>
    <property type="match status" value="1"/>
</dbReference>
<dbReference type="SUPFAM" id="SSF56281">
    <property type="entry name" value="Metallo-hydrolase/oxidoreductase"/>
    <property type="match status" value="1"/>
</dbReference>
<evidence type="ECO:0000313" key="2">
    <source>
        <dbReference type="EMBL" id="SNZ14523.1"/>
    </source>
</evidence>
<dbReference type="OrthoDB" id="9781189at2"/>
<dbReference type="InterPro" id="IPR052533">
    <property type="entry name" value="WalJ/YycJ-like"/>
</dbReference>
<proteinExistence type="predicted"/>
<dbReference type="Gene3D" id="3.60.15.10">
    <property type="entry name" value="Ribonuclease Z/Hydroxyacylglutathione hydrolase-like"/>
    <property type="match status" value="1"/>
</dbReference>
<dbReference type="AlphaFoldDB" id="A0A285P006"/>
<feature type="domain" description="Metallo-beta-lactamase" evidence="1">
    <location>
        <begin position="11"/>
        <end position="167"/>
    </location>
</feature>
<dbReference type="InterPro" id="IPR001279">
    <property type="entry name" value="Metallo-B-lactamas"/>
</dbReference>
<gene>
    <name evidence="2" type="ORF">SAMN05421503_2445</name>
</gene>
<dbReference type="SMART" id="SM00849">
    <property type="entry name" value="Lactamase_B"/>
    <property type="match status" value="1"/>
</dbReference>
<reference evidence="3" key="1">
    <citation type="submission" date="2017-09" db="EMBL/GenBank/DDBJ databases">
        <authorList>
            <person name="Varghese N."/>
            <person name="Submissions S."/>
        </authorList>
    </citation>
    <scope>NUCLEOTIDE SEQUENCE [LARGE SCALE GENOMIC DNA]</scope>
    <source>
        <strain evidence="3">CGMCC 1.8913</strain>
    </source>
</reference>
<evidence type="ECO:0000313" key="3">
    <source>
        <dbReference type="Proteomes" id="UP000219356"/>
    </source>
</evidence>
<sequence length="251" mass="28068">MKVDILASGSSGNCIALTAGNSTILVDCGIAKTKIEKRLMECGIEPGNILAIFVTHAHNDHIKGLPIAEKYHIPVYAGEEEWKSIKNVPEELQHPVYSESILFDQEGYGDWFEIEPFKTHHDAYDPRGYAVCTENHKVSICLDTGHVDADMLEAMKNSQVYIIESNHDPVMVEHSDYPNSVKARIVSQVGHLSNMQTAEALAQLVQGEGEKIYLTHLSSNNNMPSLALMTTVRQLMKKGFKQDKHYEIEVF</sequence>
<dbReference type="InterPro" id="IPR036866">
    <property type="entry name" value="RibonucZ/Hydroxyglut_hydro"/>
</dbReference>
<dbReference type="PANTHER" id="PTHR47619">
    <property type="entry name" value="METALLO-HYDROLASE YYCJ-RELATED"/>
    <property type="match status" value="1"/>
</dbReference>
<name>A0A285P006_9BACI</name>
<dbReference type="Proteomes" id="UP000219356">
    <property type="component" value="Unassembled WGS sequence"/>
</dbReference>
<keyword evidence="3" id="KW-1185">Reference proteome</keyword>
<accession>A0A285P006</accession>
<organism evidence="2 3">
    <name type="scientific">Terribacillus aidingensis</name>
    <dbReference type="NCBI Taxonomy" id="586416"/>
    <lineage>
        <taxon>Bacteria</taxon>
        <taxon>Bacillati</taxon>
        <taxon>Bacillota</taxon>
        <taxon>Bacilli</taxon>
        <taxon>Bacillales</taxon>
        <taxon>Bacillaceae</taxon>
        <taxon>Terribacillus</taxon>
    </lineage>
</organism>
<dbReference type="RefSeq" id="WP_097042499.1">
    <property type="nucleotide sequence ID" value="NZ_OBEK01000003.1"/>
</dbReference>
<dbReference type="Pfam" id="PF00753">
    <property type="entry name" value="Lactamase_B"/>
    <property type="match status" value="1"/>
</dbReference>
<protein>
    <submittedName>
        <fullName evidence="2">Phosphoribosyl 1,2-cyclic phosphodiesterase</fullName>
    </submittedName>
</protein>